<accession>A0A0K0M7A6</accession>
<dbReference type="Pfam" id="PF01344">
    <property type="entry name" value="Kelch_1"/>
    <property type="match status" value="1"/>
</dbReference>
<dbReference type="SMART" id="SM00612">
    <property type="entry name" value="Kelch"/>
    <property type="match status" value="1"/>
</dbReference>
<dbReference type="PANTHER" id="PTHR46344:SF27">
    <property type="entry name" value="KELCH REPEAT SUPERFAMILY PROTEIN"/>
    <property type="match status" value="1"/>
</dbReference>
<dbReference type="PANTHER" id="PTHR46344">
    <property type="entry name" value="OS02G0202900 PROTEIN"/>
    <property type="match status" value="1"/>
</dbReference>
<feature type="domain" description="F-box" evidence="3">
    <location>
        <begin position="41"/>
        <end position="75"/>
    </location>
</feature>
<dbReference type="InterPro" id="IPR001810">
    <property type="entry name" value="F-box_dom"/>
</dbReference>
<dbReference type="Gene3D" id="2.120.10.80">
    <property type="entry name" value="Kelch-type beta propeller"/>
    <property type="match status" value="1"/>
</dbReference>
<sequence>MASTHRHLQIYDTGRPVSTMSSTEGQGSNLTITTAEGELIPGLPNDIAIRCLAKLSTGSRAIASAVSSVWRSALDPRLAFTSEARVALGAFGDNYLFLAFLQQKDNRIILQRYLVDLVQMKGKTIEDPLLLPHVTEGLSKSARDMVSGGLLAEQLDGYAKLILHLEQSSFKSFSYYPPVAAINGKLFFLLEYAEFAYDVTLMLSYVPYCKNNNDCWAVLPSMNLRKRRCFVCGSIGKYIYVAGGLTNERLEGPFVGLGKRSAERFDTETNEWEILPSLNRERVNAIGFVLNGRFCVMGGVGKGSRTSSEFYDPEARKWVLVPKMWPKPTYLSYFMRDVVVVENRAYAKRLNSEQTVFSLSVWEYCQERNRWSDLGVVIRHISKLVLCDYRLVSVGDEFWIVGMKPDAEPGFNVLVCRPGTRSEREEGLKWRKLELGWDKHFILLLSCFSF</sequence>
<dbReference type="SUPFAM" id="SSF117281">
    <property type="entry name" value="Kelch motif"/>
    <property type="match status" value="1"/>
</dbReference>
<name>A0A0K0M7A6_PINTB</name>
<proteinExistence type="evidence at transcript level"/>
<keyword evidence="1" id="KW-0880">Kelch repeat</keyword>
<protein>
    <submittedName>
        <fullName evidence="4">KRF3</fullName>
    </submittedName>
</protein>
<organism evidence="4">
    <name type="scientific">Pinus tabuliformis</name>
    <name type="common">Chinese red pine</name>
    <name type="synonym">Pinus leucosperma</name>
    <dbReference type="NCBI Taxonomy" id="88731"/>
    <lineage>
        <taxon>Eukaryota</taxon>
        <taxon>Viridiplantae</taxon>
        <taxon>Streptophyta</taxon>
        <taxon>Embryophyta</taxon>
        <taxon>Tracheophyta</taxon>
        <taxon>Spermatophyta</taxon>
        <taxon>Pinopsida</taxon>
        <taxon>Pinidae</taxon>
        <taxon>Conifers I</taxon>
        <taxon>Pinales</taxon>
        <taxon>Pinaceae</taxon>
        <taxon>Pinus</taxon>
        <taxon>Pinus subgen. Pinus</taxon>
    </lineage>
</organism>
<dbReference type="AlphaFoldDB" id="A0A0K0M7A6"/>
<dbReference type="Pfam" id="PF00646">
    <property type="entry name" value="F-box"/>
    <property type="match status" value="1"/>
</dbReference>
<keyword evidence="2" id="KW-0677">Repeat</keyword>
<reference evidence="4" key="1">
    <citation type="submission" date="2014-04" db="EMBL/GenBank/DDBJ databases">
        <title>The genes involved in the male and female cone development in Pinus tabuliformis.</title>
        <authorList>
            <person name="Niu S."/>
            <person name="Li W."/>
            <person name="Chen X."/>
        </authorList>
    </citation>
    <scope>NUCLEOTIDE SEQUENCE</scope>
</reference>
<evidence type="ECO:0000313" key="4">
    <source>
        <dbReference type="EMBL" id="AJP06311.1"/>
    </source>
</evidence>
<evidence type="ECO:0000256" key="2">
    <source>
        <dbReference type="ARBA" id="ARBA00022737"/>
    </source>
</evidence>
<dbReference type="CDD" id="cd22152">
    <property type="entry name" value="F-box_AtAFR-like"/>
    <property type="match status" value="1"/>
</dbReference>
<evidence type="ECO:0000256" key="1">
    <source>
        <dbReference type="ARBA" id="ARBA00022441"/>
    </source>
</evidence>
<evidence type="ECO:0000259" key="3">
    <source>
        <dbReference type="Pfam" id="PF00646"/>
    </source>
</evidence>
<dbReference type="InterPro" id="IPR006652">
    <property type="entry name" value="Kelch_1"/>
</dbReference>
<dbReference type="InterPro" id="IPR015915">
    <property type="entry name" value="Kelch-typ_b-propeller"/>
</dbReference>
<dbReference type="EMBL" id="KJ711066">
    <property type="protein sequence ID" value="AJP06311.1"/>
    <property type="molecule type" value="mRNA"/>
</dbReference>